<evidence type="ECO:0000256" key="7">
    <source>
        <dbReference type="ARBA" id="ARBA00022989"/>
    </source>
</evidence>
<feature type="transmembrane region" description="Helical" evidence="9">
    <location>
        <begin position="392"/>
        <end position="410"/>
    </location>
</feature>
<dbReference type="InterPro" id="IPR009447">
    <property type="entry name" value="PIGW/GWT1"/>
</dbReference>
<dbReference type="EMBL" id="MU842854">
    <property type="protein sequence ID" value="KAK2030178.1"/>
    <property type="molecule type" value="Genomic_DNA"/>
</dbReference>
<dbReference type="GO" id="GO:0006506">
    <property type="term" value="P:GPI anchor biosynthetic process"/>
    <property type="evidence" value="ECO:0007669"/>
    <property type="project" value="UniProtKB-KW"/>
</dbReference>
<dbReference type="PIRSF" id="PIRSF017321">
    <property type="entry name" value="GWT1"/>
    <property type="match status" value="1"/>
</dbReference>
<evidence type="ECO:0000256" key="6">
    <source>
        <dbReference type="ARBA" id="ARBA00022692"/>
    </source>
</evidence>
<dbReference type="GO" id="GO:0072659">
    <property type="term" value="P:protein localization to plasma membrane"/>
    <property type="evidence" value="ECO:0007669"/>
    <property type="project" value="TreeGrafter"/>
</dbReference>
<feature type="transmembrane region" description="Helical" evidence="9">
    <location>
        <begin position="83"/>
        <end position="100"/>
    </location>
</feature>
<proteinExistence type="inferred from homology"/>
<comment type="subcellular location">
    <subcellularLocation>
        <location evidence="2 9">Endoplasmic reticulum membrane</location>
        <topology evidence="2 9">Multi-pass membrane protein</topology>
    </subcellularLocation>
</comment>
<feature type="transmembrane region" description="Helical" evidence="9">
    <location>
        <begin position="314"/>
        <end position="334"/>
    </location>
</feature>
<evidence type="ECO:0000256" key="2">
    <source>
        <dbReference type="ARBA" id="ARBA00004477"/>
    </source>
</evidence>
<evidence type="ECO:0000256" key="4">
    <source>
        <dbReference type="ARBA" id="ARBA00007559"/>
    </source>
</evidence>
<gene>
    <name evidence="11" type="ORF">LX32DRAFT_332916</name>
</gene>
<comment type="function">
    <text evidence="1">Probable acetyltransferase, which acetylates the inositol ring of phosphatidylinositol during biosynthesis of GPI-anchor.</text>
</comment>
<keyword evidence="8 9" id="KW-0472">Membrane</keyword>
<reference evidence="11" key="1">
    <citation type="submission" date="2021-06" db="EMBL/GenBank/DDBJ databases">
        <title>Comparative genomics, transcriptomics and evolutionary studies reveal genomic signatures of adaptation to plant cell wall in hemibiotrophic fungi.</title>
        <authorList>
            <consortium name="DOE Joint Genome Institute"/>
            <person name="Baroncelli R."/>
            <person name="Diaz J.F."/>
            <person name="Benocci T."/>
            <person name="Peng M."/>
            <person name="Battaglia E."/>
            <person name="Haridas S."/>
            <person name="Andreopoulos W."/>
            <person name="Labutti K."/>
            <person name="Pangilinan J."/>
            <person name="Floch G.L."/>
            <person name="Makela M.R."/>
            <person name="Henrissat B."/>
            <person name="Grigoriev I.V."/>
            <person name="Crouch J.A."/>
            <person name="De Vries R.P."/>
            <person name="Sukno S.A."/>
            <person name="Thon M.R."/>
        </authorList>
    </citation>
    <scope>NUCLEOTIDE SEQUENCE</scope>
    <source>
        <strain evidence="11">MAFF235873</strain>
    </source>
</reference>
<feature type="transmembrane region" description="Helical" evidence="9">
    <location>
        <begin position="473"/>
        <end position="495"/>
    </location>
</feature>
<evidence type="ECO:0000256" key="1">
    <source>
        <dbReference type="ARBA" id="ARBA00002531"/>
    </source>
</evidence>
<keyword evidence="9" id="KW-0012">Acyltransferase</keyword>
<comment type="function">
    <text evidence="9">A acetyltransferase, which acetylates the inositol ring of phosphatidylinositol during biosynthesis of GPI-anchor.</text>
</comment>
<keyword evidence="5 9" id="KW-0337">GPI-anchor biosynthesis</keyword>
<sequence length="501" mass="54336">MSDTTAATYKKLKEDFVSNLSGGSASEINYVTAVAPVAVLLWSVLQSRQSFFKPYTVLGASLDYLLNVTAILLSTTLYASSPLLLSALLLAPAALTYAFPPNLGASRKKPAIPPNAKSKAAAGTPKAPPSTLPVKPFLTHYRGSMLVITCIAILAVDFRLFPRRFAKVETWGTSLMDMGVGSFVYSAGLVAARPVLKERAEGRSAPLTRRLVHSMRHSLPLLVLGVIRLLSVKGLDYAEHVSEYGVHWNFFFTLGFLPPFVAIFQSALKIVPSYAALAIMLSVLYQVALESTHLKAYILTAPRVDLLSKNREGIFSFFGYLAIFLAGQDTGMYVLPRSINPKSDSTPSTQRKTLLLTMAVWSAVWAGLFFFTTSYSYGDGLSVSRRLANLPYVLWTAAFNSAQLLAYAVVDTIFFPSSYNATDAKAEREAYETATSRVLRAYNRNGLFLFLVANVLTGLINMTVPTLHVGPLAAMSILIAYSGAITGIALGLDAYGISIKL</sequence>
<dbReference type="GO" id="GO:0032216">
    <property type="term" value="F:glucosaminyl-phosphatidylinositol O-acyltransferase activity"/>
    <property type="evidence" value="ECO:0007669"/>
    <property type="project" value="TreeGrafter"/>
</dbReference>
<comment type="caution">
    <text evidence="11">The sequence shown here is derived from an EMBL/GenBank/DDBJ whole genome shotgun (WGS) entry which is preliminary data.</text>
</comment>
<evidence type="ECO:0000256" key="8">
    <source>
        <dbReference type="ARBA" id="ARBA00023136"/>
    </source>
</evidence>
<dbReference type="EC" id="2.3.-.-" evidence="9"/>
<feature type="transmembrane region" description="Helical" evidence="9">
    <location>
        <begin position="271"/>
        <end position="289"/>
    </location>
</feature>
<feature type="region of interest" description="Disordered" evidence="10">
    <location>
        <begin position="106"/>
        <end position="129"/>
    </location>
</feature>
<feature type="transmembrane region" description="Helical" evidence="9">
    <location>
        <begin position="354"/>
        <end position="372"/>
    </location>
</feature>
<evidence type="ECO:0000256" key="5">
    <source>
        <dbReference type="ARBA" id="ARBA00022502"/>
    </source>
</evidence>
<dbReference type="PANTHER" id="PTHR20661:SF0">
    <property type="entry name" value="PHOSPHATIDYLINOSITOL-GLYCAN BIOSYNTHESIS CLASS W PROTEIN"/>
    <property type="match status" value="1"/>
</dbReference>
<evidence type="ECO:0000256" key="10">
    <source>
        <dbReference type="SAM" id="MobiDB-lite"/>
    </source>
</evidence>
<evidence type="ECO:0000256" key="3">
    <source>
        <dbReference type="ARBA" id="ARBA00004687"/>
    </source>
</evidence>
<keyword evidence="12" id="KW-1185">Reference proteome</keyword>
<keyword evidence="9" id="KW-0808">Transferase</keyword>
<feature type="transmembrane region" description="Helical" evidence="9">
    <location>
        <begin position="145"/>
        <end position="162"/>
    </location>
</feature>
<feature type="transmembrane region" description="Helical" evidence="9">
    <location>
        <begin position="247"/>
        <end position="264"/>
    </location>
</feature>
<keyword evidence="7 9" id="KW-1133">Transmembrane helix</keyword>
<dbReference type="PANTHER" id="PTHR20661">
    <property type="entry name" value="PHOSPHATIDYLINOSITOL-GLYCAN BIOSYNTHESIS CLASS W PROTEIN"/>
    <property type="match status" value="1"/>
</dbReference>
<evidence type="ECO:0000313" key="11">
    <source>
        <dbReference type="EMBL" id="KAK2030178.1"/>
    </source>
</evidence>
<dbReference type="Pfam" id="PF06423">
    <property type="entry name" value="GWT1"/>
    <property type="match status" value="1"/>
</dbReference>
<comment type="similarity">
    <text evidence="4 9">Belongs to the PIGW family.</text>
</comment>
<organism evidence="11 12">
    <name type="scientific">Colletotrichum zoysiae</name>
    <dbReference type="NCBI Taxonomy" id="1216348"/>
    <lineage>
        <taxon>Eukaryota</taxon>
        <taxon>Fungi</taxon>
        <taxon>Dikarya</taxon>
        <taxon>Ascomycota</taxon>
        <taxon>Pezizomycotina</taxon>
        <taxon>Sordariomycetes</taxon>
        <taxon>Hypocreomycetidae</taxon>
        <taxon>Glomerellales</taxon>
        <taxon>Glomerellaceae</taxon>
        <taxon>Colletotrichum</taxon>
        <taxon>Colletotrichum graminicola species complex</taxon>
    </lineage>
</organism>
<dbReference type="GO" id="GO:0005789">
    <property type="term" value="C:endoplasmic reticulum membrane"/>
    <property type="evidence" value="ECO:0007669"/>
    <property type="project" value="UniProtKB-SubCell"/>
</dbReference>
<keyword evidence="6 9" id="KW-0812">Transmembrane</keyword>
<evidence type="ECO:0000313" key="12">
    <source>
        <dbReference type="Proteomes" id="UP001232148"/>
    </source>
</evidence>
<dbReference type="Proteomes" id="UP001232148">
    <property type="component" value="Unassembled WGS sequence"/>
</dbReference>
<keyword evidence="9" id="KW-0256">Endoplasmic reticulum</keyword>
<name>A0AAD9M6C4_9PEZI</name>
<comment type="pathway">
    <text evidence="3 9">Glycolipid biosynthesis; glycosylphosphatidylinositol-anchor biosynthesis.</text>
</comment>
<dbReference type="AlphaFoldDB" id="A0AAD9M6C4"/>
<feature type="transmembrane region" description="Helical" evidence="9">
    <location>
        <begin position="174"/>
        <end position="196"/>
    </location>
</feature>
<evidence type="ECO:0000256" key="9">
    <source>
        <dbReference type="RuleBase" id="RU280819"/>
    </source>
</evidence>
<feature type="transmembrane region" description="Helical" evidence="9">
    <location>
        <begin position="447"/>
        <end position="467"/>
    </location>
</feature>
<accession>A0AAD9M6C4</accession>
<protein>
    <recommendedName>
        <fullName evidence="9">GPI-anchored wall transfer protein</fullName>
        <ecNumber evidence="9">2.3.-.-</ecNumber>
    </recommendedName>
</protein>